<dbReference type="InterPro" id="IPR038718">
    <property type="entry name" value="SNF2-like_sf"/>
</dbReference>
<dbReference type="InterPro" id="IPR049730">
    <property type="entry name" value="SNF2/RAD54-like_C"/>
</dbReference>
<dbReference type="Proteomes" id="UP000727993">
    <property type="component" value="Unassembled WGS sequence"/>
</dbReference>
<feature type="domain" description="Helicase ATP-binding" evidence="5">
    <location>
        <begin position="108"/>
        <end position="278"/>
    </location>
</feature>
<feature type="domain" description="Helicase C-terminal" evidence="6">
    <location>
        <begin position="418"/>
        <end position="586"/>
    </location>
</feature>
<dbReference type="SUPFAM" id="SSF52540">
    <property type="entry name" value="P-loop containing nucleoside triphosphate hydrolases"/>
    <property type="match status" value="2"/>
</dbReference>
<protein>
    <submittedName>
        <fullName evidence="7">DEAD/DEAH box helicase</fullName>
    </submittedName>
</protein>
<evidence type="ECO:0000259" key="5">
    <source>
        <dbReference type="PROSITE" id="PS51192"/>
    </source>
</evidence>
<evidence type="ECO:0000256" key="4">
    <source>
        <dbReference type="ARBA" id="ARBA00022840"/>
    </source>
</evidence>
<evidence type="ECO:0000256" key="3">
    <source>
        <dbReference type="ARBA" id="ARBA00022806"/>
    </source>
</evidence>
<evidence type="ECO:0000313" key="7">
    <source>
        <dbReference type="EMBL" id="MBK9295744.1"/>
    </source>
</evidence>
<dbReference type="InterPro" id="IPR000330">
    <property type="entry name" value="SNF2_N"/>
</dbReference>
<dbReference type="PANTHER" id="PTHR45766:SF6">
    <property type="entry name" value="SWI_SNF-RELATED MATRIX-ASSOCIATED ACTIN-DEPENDENT REGULATOR OF CHROMATIN SUBFAMILY A-LIKE PROTEIN 1"/>
    <property type="match status" value="1"/>
</dbReference>
<dbReference type="Gene3D" id="3.40.50.10810">
    <property type="entry name" value="Tandem AAA-ATPase domain"/>
    <property type="match status" value="1"/>
</dbReference>
<organism evidence="7 8">
    <name type="scientific">Candidatus Neomicrothrix subdominans</name>
    <dbReference type="NCBI Taxonomy" id="2954438"/>
    <lineage>
        <taxon>Bacteria</taxon>
        <taxon>Bacillati</taxon>
        <taxon>Actinomycetota</taxon>
        <taxon>Acidimicrobiia</taxon>
        <taxon>Acidimicrobiales</taxon>
        <taxon>Microthrixaceae</taxon>
        <taxon>Candidatus Neomicrothrix</taxon>
    </lineage>
</organism>
<dbReference type="Gene3D" id="3.40.50.300">
    <property type="entry name" value="P-loop containing nucleotide triphosphate hydrolases"/>
    <property type="match status" value="1"/>
</dbReference>
<evidence type="ECO:0000256" key="2">
    <source>
        <dbReference type="ARBA" id="ARBA00022801"/>
    </source>
</evidence>
<dbReference type="InterPro" id="IPR057342">
    <property type="entry name" value="DEXDc_RapA"/>
</dbReference>
<dbReference type="CDD" id="cd18793">
    <property type="entry name" value="SF2_C_SNF"/>
    <property type="match status" value="1"/>
</dbReference>
<sequence length="937" mass="104034">MIVRDQDWQVIELERHSMGSRAIVRCIGRSELVRDQAASFFSDLDVIEPEDPTRTRFRLDTSPSGVETRLVLESVLHRTPVPVSNTDLTVGHLLLADDLPFQREPFRKATTQLQPRLLIADAVGLGKTIEVGMLLAELQRRGRANRVLAVVPRHILDQIQHELWCRCAFPLVRLDSEGIQRVRQRIPAGRNPFTYFNRVIVSIDTIKNPSRYRHHLERVRWDAVWIDEAHSATNRASLRSQVARVLAPNADALILTTATPHNGKSESFAELISLLDPTAVPDPKEVTAEDIEHLVIRRHKKSPDVEAVIGDRWAERAEPVPVAVIPSPDEEAVFAELSETWLNPEKSAPCEDRLFPYTLLKGALSSPAALSESIDNRLNKYGTAVPLDPSTPTDSPEVEALRRLRVKAQEAMDNAPAKLAKLVATLREIGVDKESNVRVVIFSERVRTLDWIAEAVRDELGMADKQVETFHNSKSDEEQQQIVEAFSMASAPIRVLVTSDIASEGVNLHKQCHHLIHFDLPWSLITLEQRNGRIDRYGQLHRPEIRYLIYNPADEETASDVRVVSKLVEKENTAHKALGDAASVMGLYSESAEQSAIIDALRKRTTDEREAALEEAVPTANTFDPWAFAGLDTPPEAESSAPPVATSPVPSLFNCPDDFLRVGATLVYGDLSQIGWETDGQVLSFEPPQDLLRRLDALPQSYLRQRNLAGRLRLTTDQRVATQSLDDAVNAKADSGDTGTAWPEVHYLGPQHPVLDWLADKLLYRVQRNEAIAIACAVDAPTVLVSGVWSNKLGEPIASVWLAATIEDEMVTFADMFPTLAAAGVAEGMVNPVWQGDMAVVEAQLGPIVTAVESNLAAHMEGPLEKVSERLEATRTRLERWQISARAVADEMKPGPHRDRRFSDIDRVTRQIEGLIADNTAAPSPLIRVIGALVPRN</sequence>
<dbReference type="GO" id="GO:0016787">
    <property type="term" value="F:hydrolase activity"/>
    <property type="evidence" value="ECO:0007669"/>
    <property type="project" value="UniProtKB-KW"/>
</dbReference>
<accession>A0A936NBD7</accession>
<proteinExistence type="predicted"/>
<dbReference type="Pfam" id="PF00271">
    <property type="entry name" value="Helicase_C"/>
    <property type="match status" value="1"/>
</dbReference>
<dbReference type="GO" id="GO:0005524">
    <property type="term" value="F:ATP binding"/>
    <property type="evidence" value="ECO:0007669"/>
    <property type="project" value="UniProtKB-KW"/>
</dbReference>
<dbReference type="PANTHER" id="PTHR45766">
    <property type="entry name" value="DNA ANNEALING HELICASE AND ENDONUCLEASE ZRANB3 FAMILY MEMBER"/>
    <property type="match status" value="1"/>
</dbReference>
<dbReference type="SMART" id="SM00490">
    <property type="entry name" value="HELICc"/>
    <property type="match status" value="1"/>
</dbReference>
<keyword evidence="4" id="KW-0067">ATP-binding</keyword>
<dbReference type="GO" id="GO:0004386">
    <property type="term" value="F:helicase activity"/>
    <property type="evidence" value="ECO:0007669"/>
    <property type="project" value="UniProtKB-KW"/>
</dbReference>
<evidence type="ECO:0000259" key="6">
    <source>
        <dbReference type="PROSITE" id="PS51194"/>
    </source>
</evidence>
<keyword evidence="2" id="KW-0378">Hydrolase</keyword>
<evidence type="ECO:0000313" key="8">
    <source>
        <dbReference type="Proteomes" id="UP000727993"/>
    </source>
</evidence>
<dbReference type="InterPro" id="IPR014001">
    <property type="entry name" value="Helicase_ATP-bd"/>
</dbReference>
<reference evidence="7 8" key="1">
    <citation type="submission" date="2020-10" db="EMBL/GenBank/DDBJ databases">
        <title>Connecting structure to function with the recovery of over 1000 high-quality activated sludge metagenome-assembled genomes encoding full-length rRNA genes using long-read sequencing.</title>
        <authorList>
            <person name="Singleton C.M."/>
            <person name="Petriglieri F."/>
            <person name="Kristensen J.M."/>
            <person name="Kirkegaard R.H."/>
            <person name="Michaelsen T.Y."/>
            <person name="Andersen M.H."/>
            <person name="Karst S.M."/>
            <person name="Dueholm M.S."/>
            <person name="Nielsen P.H."/>
            <person name="Albertsen M."/>
        </authorList>
    </citation>
    <scope>NUCLEOTIDE SEQUENCE [LARGE SCALE GENOMIC DNA]</scope>
    <source>
        <strain evidence="7">Lyne_18-Q3-R50-59_MAXAC.006</strain>
    </source>
</reference>
<dbReference type="InterPro" id="IPR027417">
    <property type="entry name" value="P-loop_NTPase"/>
</dbReference>
<dbReference type="EMBL" id="JADJZA010000001">
    <property type="protein sequence ID" value="MBK9295744.1"/>
    <property type="molecule type" value="Genomic_DNA"/>
</dbReference>
<gene>
    <name evidence="7" type="ORF">IPN02_02470</name>
</gene>
<keyword evidence="1" id="KW-0547">Nucleotide-binding</keyword>
<comment type="caution">
    <text evidence="7">The sequence shown here is derived from an EMBL/GenBank/DDBJ whole genome shotgun (WGS) entry which is preliminary data.</text>
</comment>
<dbReference type="AlphaFoldDB" id="A0A936NBD7"/>
<dbReference type="SMART" id="SM00487">
    <property type="entry name" value="DEXDc"/>
    <property type="match status" value="1"/>
</dbReference>
<dbReference type="InterPro" id="IPR001650">
    <property type="entry name" value="Helicase_C-like"/>
</dbReference>
<dbReference type="PROSITE" id="PS51194">
    <property type="entry name" value="HELICASE_CTER"/>
    <property type="match status" value="1"/>
</dbReference>
<dbReference type="CDD" id="cd18011">
    <property type="entry name" value="DEXDc_RapA"/>
    <property type="match status" value="1"/>
</dbReference>
<name>A0A936NBD7_9ACTN</name>
<dbReference type="Pfam" id="PF00176">
    <property type="entry name" value="SNF2-rel_dom"/>
    <property type="match status" value="1"/>
</dbReference>
<dbReference type="PROSITE" id="PS51192">
    <property type="entry name" value="HELICASE_ATP_BIND_1"/>
    <property type="match status" value="1"/>
</dbReference>
<evidence type="ECO:0000256" key="1">
    <source>
        <dbReference type="ARBA" id="ARBA00022741"/>
    </source>
</evidence>
<keyword evidence="3 7" id="KW-0347">Helicase</keyword>